<dbReference type="AlphaFoldDB" id="A0A0G4MY69"/>
<gene>
    <name evidence="3" type="ORF">BN1708_020620</name>
    <name evidence="2" type="ORF">BN1723_020914</name>
</gene>
<evidence type="ECO:0000313" key="5">
    <source>
        <dbReference type="Proteomes" id="UP000045706"/>
    </source>
</evidence>
<dbReference type="STRING" id="100787.A0A0G4MY69"/>
<dbReference type="PANTHER" id="PTHR11200:SF300">
    <property type="entry name" value="TYPE II INOSITOL 1,4,5-TRISPHOSPHATE 5-PHOSPHATASE"/>
    <property type="match status" value="1"/>
</dbReference>
<proteinExistence type="predicted"/>
<dbReference type="Proteomes" id="UP000044602">
    <property type="component" value="Unassembled WGS sequence"/>
</dbReference>
<dbReference type="EMBL" id="CVQI01001066">
    <property type="protein sequence ID" value="CRK05109.1"/>
    <property type="molecule type" value="Genomic_DNA"/>
</dbReference>
<dbReference type="SUPFAM" id="SSF56219">
    <property type="entry name" value="DNase I-like"/>
    <property type="match status" value="1"/>
</dbReference>
<dbReference type="InterPro" id="IPR000300">
    <property type="entry name" value="IPPc"/>
</dbReference>
<keyword evidence="4" id="KW-1185">Reference proteome</keyword>
<dbReference type="EMBL" id="CVQH01025790">
    <property type="protein sequence ID" value="CRK39059.1"/>
    <property type="molecule type" value="Genomic_DNA"/>
</dbReference>
<evidence type="ECO:0000313" key="3">
    <source>
        <dbReference type="EMBL" id="CRK39059.1"/>
    </source>
</evidence>
<organism evidence="3 4">
    <name type="scientific">Verticillium longisporum</name>
    <name type="common">Verticillium dahliae var. longisporum</name>
    <dbReference type="NCBI Taxonomy" id="100787"/>
    <lineage>
        <taxon>Eukaryota</taxon>
        <taxon>Fungi</taxon>
        <taxon>Dikarya</taxon>
        <taxon>Ascomycota</taxon>
        <taxon>Pezizomycotina</taxon>
        <taxon>Sordariomycetes</taxon>
        <taxon>Hypocreomycetidae</taxon>
        <taxon>Glomerellales</taxon>
        <taxon>Plectosphaerellaceae</taxon>
        <taxon>Verticillium</taxon>
    </lineage>
</organism>
<reference evidence="4 5" key="1">
    <citation type="submission" date="2015-05" db="EMBL/GenBank/DDBJ databases">
        <authorList>
            <person name="Fogelqvist Johan"/>
        </authorList>
    </citation>
    <scope>NUCLEOTIDE SEQUENCE [LARGE SCALE GENOMIC DNA]</scope>
    <source>
        <strain evidence="3">VL1</strain>
        <strain evidence="2">VL2</strain>
    </source>
</reference>
<dbReference type="PANTHER" id="PTHR11200">
    <property type="entry name" value="INOSITOL 5-PHOSPHATASE"/>
    <property type="match status" value="1"/>
</dbReference>
<name>A0A0G4MY69_VERLO</name>
<evidence type="ECO:0000313" key="2">
    <source>
        <dbReference type="EMBL" id="CRK05109.1"/>
    </source>
</evidence>
<sequence>LLLLVYASPEVAATVGNVSTVQVGTGLFGYLGNKGAVTTRILLGETTRMVFVNSHLASGAEQTYLERRLWDYNQILTRTQFEPVQL</sequence>
<dbReference type="Gene3D" id="3.60.10.10">
    <property type="entry name" value="Endonuclease/exonuclease/phosphatase"/>
    <property type="match status" value="1"/>
</dbReference>
<protein>
    <recommendedName>
        <fullName evidence="1">Inositol polyphosphate-related phosphatase domain-containing protein</fullName>
    </recommendedName>
</protein>
<dbReference type="InterPro" id="IPR036691">
    <property type="entry name" value="Endo/exonu/phosph_ase_sf"/>
</dbReference>
<feature type="non-terminal residue" evidence="3">
    <location>
        <position position="86"/>
    </location>
</feature>
<evidence type="ECO:0000259" key="1">
    <source>
        <dbReference type="Pfam" id="PF22669"/>
    </source>
</evidence>
<dbReference type="InterPro" id="IPR046985">
    <property type="entry name" value="IP5"/>
</dbReference>
<feature type="non-terminal residue" evidence="3">
    <location>
        <position position="1"/>
    </location>
</feature>
<evidence type="ECO:0000313" key="4">
    <source>
        <dbReference type="Proteomes" id="UP000044602"/>
    </source>
</evidence>
<dbReference type="GO" id="GO:0004439">
    <property type="term" value="F:phosphatidylinositol-4,5-bisphosphate 5-phosphatase activity"/>
    <property type="evidence" value="ECO:0007669"/>
    <property type="project" value="TreeGrafter"/>
</dbReference>
<dbReference type="GO" id="GO:0046856">
    <property type="term" value="P:phosphatidylinositol dephosphorylation"/>
    <property type="evidence" value="ECO:0007669"/>
    <property type="project" value="InterPro"/>
</dbReference>
<accession>A0A0G4MY69</accession>
<feature type="domain" description="Inositol polyphosphate-related phosphatase" evidence="1">
    <location>
        <begin position="2"/>
        <end position="82"/>
    </location>
</feature>
<dbReference type="Proteomes" id="UP000045706">
    <property type="component" value="Unassembled WGS sequence"/>
</dbReference>
<dbReference type="Pfam" id="PF22669">
    <property type="entry name" value="Exo_endo_phos2"/>
    <property type="match status" value="1"/>
</dbReference>